<feature type="non-terminal residue" evidence="10">
    <location>
        <position position="243"/>
    </location>
</feature>
<keyword evidence="1 7" id="KW-0238">DNA-binding</keyword>
<dbReference type="InterPro" id="IPR017970">
    <property type="entry name" value="Homeobox_CS"/>
</dbReference>
<dbReference type="PROSITE" id="PS50071">
    <property type="entry name" value="HOMEOBOX_2"/>
    <property type="match status" value="1"/>
</dbReference>
<evidence type="ECO:0000256" key="2">
    <source>
        <dbReference type="ARBA" id="ARBA00023155"/>
    </source>
</evidence>
<keyword evidence="11" id="KW-1185">Reference proteome</keyword>
<dbReference type="InterPro" id="IPR009057">
    <property type="entry name" value="Homeodomain-like_sf"/>
</dbReference>
<dbReference type="InterPro" id="IPR020479">
    <property type="entry name" value="HD_metazoa"/>
</dbReference>
<evidence type="ECO:0000256" key="5">
    <source>
        <dbReference type="ARBA" id="ARBA00072002"/>
    </source>
</evidence>
<dbReference type="CDD" id="cd00086">
    <property type="entry name" value="homeodomain"/>
    <property type="match status" value="1"/>
</dbReference>
<evidence type="ECO:0000256" key="8">
    <source>
        <dbReference type="RuleBase" id="RU000682"/>
    </source>
</evidence>
<dbReference type="Pfam" id="PF00046">
    <property type="entry name" value="Homeodomain"/>
    <property type="match status" value="1"/>
</dbReference>
<comment type="caution">
    <text evidence="10">The sequence shown here is derived from an EMBL/GenBank/DDBJ whole genome shotgun (WGS) entry which is preliminary data.</text>
</comment>
<evidence type="ECO:0000259" key="9">
    <source>
        <dbReference type="PROSITE" id="PS50071"/>
    </source>
</evidence>
<evidence type="ECO:0000256" key="4">
    <source>
        <dbReference type="ARBA" id="ARBA00038504"/>
    </source>
</evidence>
<dbReference type="EMBL" id="WNYA01000004">
    <property type="protein sequence ID" value="KAG8577688.1"/>
    <property type="molecule type" value="Genomic_DNA"/>
</dbReference>
<protein>
    <recommendedName>
        <fullName evidence="5">Homeobox protein DBX2</fullName>
    </recommendedName>
    <alternativeName>
        <fullName evidence="6">Developing brain homeobox protein 2</fullName>
    </alternativeName>
</protein>
<keyword evidence="2 7" id="KW-0371">Homeobox</keyword>
<dbReference type="AlphaFoldDB" id="A0AAV7BZM1"/>
<dbReference type="InterPro" id="IPR051662">
    <property type="entry name" value="H2.0_Homeobox_NeuralPatt"/>
</dbReference>
<dbReference type="PROSITE" id="PS00027">
    <property type="entry name" value="HOMEOBOX_1"/>
    <property type="match status" value="1"/>
</dbReference>
<evidence type="ECO:0000256" key="1">
    <source>
        <dbReference type="ARBA" id="ARBA00023125"/>
    </source>
</evidence>
<dbReference type="FunFam" id="1.10.10.60:FF:000187">
    <property type="entry name" value="homeobox protein DBX2"/>
    <property type="match status" value="1"/>
</dbReference>
<gene>
    <name evidence="10" type="ORF">GDO81_010261</name>
</gene>
<evidence type="ECO:0000313" key="11">
    <source>
        <dbReference type="Proteomes" id="UP000824782"/>
    </source>
</evidence>
<dbReference type="GO" id="GO:0003677">
    <property type="term" value="F:DNA binding"/>
    <property type="evidence" value="ECO:0007669"/>
    <property type="project" value="UniProtKB-UniRule"/>
</dbReference>
<dbReference type="InterPro" id="IPR001356">
    <property type="entry name" value="HD"/>
</dbReference>
<dbReference type="Proteomes" id="UP000824782">
    <property type="component" value="Unassembled WGS sequence"/>
</dbReference>
<evidence type="ECO:0000256" key="6">
    <source>
        <dbReference type="ARBA" id="ARBA00082385"/>
    </source>
</evidence>
<dbReference type="PANTHER" id="PTHR24331">
    <property type="entry name" value="DBX"/>
    <property type="match status" value="1"/>
</dbReference>
<comment type="similarity">
    <text evidence="4">Belongs to the H2.0 homeobox family.</text>
</comment>
<comment type="subcellular location">
    <subcellularLocation>
        <location evidence="7 8">Nucleus</location>
    </subcellularLocation>
</comment>
<dbReference type="PANTHER" id="PTHR24331:SF4">
    <property type="entry name" value="HOMEOBOX PROTEIN DBX2"/>
    <property type="match status" value="1"/>
</dbReference>
<accession>A0AAV7BZM1</accession>
<evidence type="ECO:0000313" key="10">
    <source>
        <dbReference type="EMBL" id="KAG8577688.1"/>
    </source>
</evidence>
<keyword evidence="3 7" id="KW-0539">Nucleus</keyword>
<sequence length="243" mass="27538">MPGVLSPHAVNWNLIAQSPSAYHTREPHGCGSMGRSFLIENLLRDVEQPVMKYVPVASSTLPGTLCSTAEEISPLGGTYPATWAFHLINPSDSLQVPYLQTADLLPNTGISKHFYLQSLPFYPACCGRSCQHPASPTAFPRNEHELHLLPKDSNSKTRRVILRRAVFSDDQRKALEKMFQKQKYISKADRKKLAVNLSLKESQVKIWFQNRRMKWRNSKEKEILSNRCLKGGHFDEKCSQKSS</sequence>
<dbReference type="SUPFAM" id="SSF46689">
    <property type="entry name" value="Homeodomain-like"/>
    <property type="match status" value="1"/>
</dbReference>
<evidence type="ECO:0000256" key="3">
    <source>
        <dbReference type="ARBA" id="ARBA00023242"/>
    </source>
</evidence>
<dbReference type="GO" id="GO:0000981">
    <property type="term" value="F:DNA-binding transcription factor activity, RNA polymerase II-specific"/>
    <property type="evidence" value="ECO:0007669"/>
    <property type="project" value="InterPro"/>
</dbReference>
<name>A0AAV7BZM1_ENGPU</name>
<feature type="domain" description="Homeobox" evidence="9">
    <location>
        <begin position="158"/>
        <end position="218"/>
    </location>
</feature>
<proteinExistence type="inferred from homology"/>
<reference evidence="10" key="1">
    <citation type="thesis" date="2020" institute="ProQuest LLC" country="789 East Eisenhower Parkway, Ann Arbor, MI, USA">
        <title>Comparative Genomics and Chromosome Evolution.</title>
        <authorList>
            <person name="Mudd A.B."/>
        </authorList>
    </citation>
    <scope>NUCLEOTIDE SEQUENCE</scope>
    <source>
        <strain evidence="10">237g6f4</strain>
        <tissue evidence="10">Blood</tissue>
    </source>
</reference>
<feature type="DNA-binding region" description="Homeobox" evidence="7">
    <location>
        <begin position="160"/>
        <end position="219"/>
    </location>
</feature>
<dbReference type="PRINTS" id="PR00024">
    <property type="entry name" value="HOMEOBOX"/>
</dbReference>
<evidence type="ECO:0000256" key="7">
    <source>
        <dbReference type="PROSITE-ProRule" id="PRU00108"/>
    </source>
</evidence>
<dbReference type="SMART" id="SM00389">
    <property type="entry name" value="HOX"/>
    <property type="match status" value="1"/>
</dbReference>
<dbReference type="GO" id="GO:0005634">
    <property type="term" value="C:nucleus"/>
    <property type="evidence" value="ECO:0007669"/>
    <property type="project" value="UniProtKB-SubCell"/>
</dbReference>
<dbReference type="Gene3D" id="1.10.10.60">
    <property type="entry name" value="Homeodomain-like"/>
    <property type="match status" value="1"/>
</dbReference>
<organism evidence="10 11">
    <name type="scientific">Engystomops pustulosus</name>
    <name type="common">Tungara frog</name>
    <name type="synonym">Physalaemus pustulosus</name>
    <dbReference type="NCBI Taxonomy" id="76066"/>
    <lineage>
        <taxon>Eukaryota</taxon>
        <taxon>Metazoa</taxon>
        <taxon>Chordata</taxon>
        <taxon>Craniata</taxon>
        <taxon>Vertebrata</taxon>
        <taxon>Euteleostomi</taxon>
        <taxon>Amphibia</taxon>
        <taxon>Batrachia</taxon>
        <taxon>Anura</taxon>
        <taxon>Neobatrachia</taxon>
        <taxon>Hyloidea</taxon>
        <taxon>Leptodactylidae</taxon>
        <taxon>Leiuperinae</taxon>
        <taxon>Engystomops</taxon>
    </lineage>
</organism>